<dbReference type="InterPro" id="IPR020339">
    <property type="entry name" value="C20orf85-like"/>
</dbReference>
<keyword evidence="3" id="KW-1185">Reference proteome</keyword>
<feature type="region of interest" description="Disordered" evidence="1">
    <location>
        <begin position="1"/>
        <end position="28"/>
    </location>
</feature>
<sequence length="107" mass="12278">MEERAKQDHSYARSAASDARGLPNVADAQNWEQRVKSELEASKQWYKDWGSLYAPSQPTNYQDRIEKLQAKADEIPGVRLQTNNSIYGTGKPFKEFVTVKEKKPDLF</sequence>
<evidence type="ECO:0000313" key="3">
    <source>
        <dbReference type="Proteomes" id="UP001363151"/>
    </source>
</evidence>
<proteinExistence type="predicted"/>
<organism evidence="2 3">
    <name type="scientific">Aureococcus anophagefferens</name>
    <name type="common">Harmful bloom alga</name>
    <dbReference type="NCBI Taxonomy" id="44056"/>
    <lineage>
        <taxon>Eukaryota</taxon>
        <taxon>Sar</taxon>
        <taxon>Stramenopiles</taxon>
        <taxon>Ochrophyta</taxon>
        <taxon>Pelagophyceae</taxon>
        <taxon>Pelagomonadales</taxon>
        <taxon>Pelagomonadaceae</taxon>
        <taxon>Aureococcus</taxon>
    </lineage>
</organism>
<protein>
    <submittedName>
        <fullName evidence="2">Uncharacterized protein</fullName>
    </submittedName>
</protein>
<dbReference type="Proteomes" id="UP001363151">
    <property type="component" value="Unassembled WGS sequence"/>
</dbReference>
<evidence type="ECO:0000313" key="2">
    <source>
        <dbReference type="EMBL" id="KAK7236261.1"/>
    </source>
</evidence>
<feature type="compositionally biased region" description="Basic and acidic residues" evidence="1">
    <location>
        <begin position="1"/>
        <end position="11"/>
    </location>
</feature>
<gene>
    <name evidence="2" type="ORF">SO694_000611109</name>
</gene>
<comment type="caution">
    <text evidence="2">The sequence shown here is derived from an EMBL/GenBank/DDBJ whole genome shotgun (WGS) entry which is preliminary data.</text>
</comment>
<reference evidence="2 3" key="1">
    <citation type="submission" date="2024-03" db="EMBL/GenBank/DDBJ databases">
        <title>Aureococcus anophagefferens CCMP1851 and Kratosvirus quantuckense: Draft genome of a second virus-susceptible host strain in the model system.</title>
        <authorList>
            <person name="Chase E."/>
            <person name="Truchon A.R."/>
            <person name="Schepens W."/>
            <person name="Wilhelm S.W."/>
        </authorList>
    </citation>
    <scope>NUCLEOTIDE SEQUENCE [LARGE SCALE GENOMIC DNA]</scope>
    <source>
        <strain evidence="2 3">CCMP1851</strain>
    </source>
</reference>
<evidence type="ECO:0000256" key="1">
    <source>
        <dbReference type="SAM" id="MobiDB-lite"/>
    </source>
</evidence>
<name>A0ABR1FRA4_AURAN</name>
<dbReference type="EMBL" id="JBBJCI010000285">
    <property type="protein sequence ID" value="KAK7236261.1"/>
    <property type="molecule type" value="Genomic_DNA"/>
</dbReference>
<accession>A0ABR1FRA4</accession>
<dbReference type="Pfam" id="PF14945">
    <property type="entry name" value="LLC1"/>
    <property type="match status" value="1"/>
</dbReference>